<dbReference type="GO" id="GO:0015774">
    <property type="term" value="P:polysaccharide transport"/>
    <property type="evidence" value="ECO:0007669"/>
    <property type="project" value="UniProtKB-KW"/>
</dbReference>
<dbReference type="PRINTS" id="PR00164">
    <property type="entry name" value="ABC2TRNSPORT"/>
</dbReference>
<comment type="subcellular location">
    <subcellularLocation>
        <location evidence="11">Cell inner membrane</location>
        <topology evidence="11">Multi-pass membrane protein</topology>
    </subcellularLocation>
    <subcellularLocation>
        <location evidence="1">Cell membrane</location>
        <topology evidence="1">Multi-pass membrane protein</topology>
    </subcellularLocation>
</comment>
<dbReference type="PANTHER" id="PTHR30413">
    <property type="entry name" value="INNER MEMBRANE TRANSPORT PERMEASE"/>
    <property type="match status" value="1"/>
</dbReference>
<dbReference type="Proteomes" id="UP000289650">
    <property type="component" value="Unassembled WGS sequence"/>
</dbReference>
<dbReference type="OrthoDB" id="9814458at2"/>
<dbReference type="RefSeq" id="WP_129513794.1">
    <property type="nucleotide sequence ID" value="NZ_QWEX01000001.1"/>
</dbReference>
<dbReference type="InterPro" id="IPR047817">
    <property type="entry name" value="ABC2_TM_bact-type"/>
</dbReference>
<dbReference type="GO" id="GO:0015920">
    <property type="term" value="P:lipopolysaccharide transport"/>
    <property type="evidence" value="ECO:0007669"/>
    <property type="project" value="TreeGrafter"/>
</dbReference>
<proteinExistence type="inferred from homology"/>
<evidence type="ECO:0000256" key="5">
    <source>
        <dbReference type="ARBA" id="ARBA00022597"/>
    </source>
</evidence>
<dbReference type="InterPro" id="IPR013525">
    <property type="entry name" value="ABC2_TM"/>
</dbReference>
<dbReference type="Pfam" id="PF01061">
    <property type="entry name" value="ABC2_membrane"/>
    <property type="match status" value="1"/>
</dbReference>
<evidence type="ECO:0000256" key="11">
    <source>
        <dbReference type="RuleBase" id="RU361157"/>
    </source>
</evidence>
<comment type="caution">
    <text evidence="13">The sequence shown here is derived from an EMBL/GenBank/DDBJ whole genome shotgun (WGS) entry which is preliminary data.</text>
</comment>
<keyword evidence="10 11" id="KW-0472">Membrane</keyword>
<feature type="transmembrane region" description="Helical" evidence="11">
    <location>
        <begin position="38"/>
        <end position="59"/>
    </location>
</feature>
<dbReference type="AlphaFoldDB" id="A0A4Q2AU38"/>
<keyword evidence="3 11" id="KW-0813">Transport</keyword>
<evidence type="ECO:0000256" key="1">
    <source>
        <dbReference type="ARBA" id="ARBA00004651"/>
    </source>
</evidence>
<reference evidence="13 14" key="1">
    <citation type="submission" date="2018-08" db="EMBL/GenBank/DDBJ databases">
        <title>Mountain-cultivated ginseng endophyte, Burkholderia stabilis and its activity against ginseng root rot disease.</title>
        <authorList>
            <person name="Tapan Kumar M."/>
            <person name="Bae H."/>
            <person name="Shanmugam G."/>
            <person name="Jeon J."/>
        </authorList>
    </citation>
    <scope>NUCLEOTIDE SEQUENCE [LARGE SCALE GENOMIC DNA]</scope>
    <source>
        <strain evidence="13 14">EB159</strain>
    </source>
</reference>
<evidence type="ECO:0000256" key="6">
    <source>
        <dbReference type="ARBA" id="ARBA00022692"/>
    </source>
</evidence>
<evidence type="ECO:0000256" key="2">
    <source>
        <dbReference type="ARBA" id="ARBA00007783"/>
    </source>
</evidence>
<evidence type="ECO:0000259" key="12">
    <source>
        <dbReference type="PROSITE" id="PS51012"/>
    </source>
</evidence>
<evidence type="ECO:0000313" key="13">
    <source>
        <dbReference type="EMBL" id="RXV72937.1"/>
    </source>
</evidence>
<protein>
    <recommendedName>
        <fullName evidence="11">Transport permease protein</fullName>
    </recommendedName>
</protein>
<evidence type="ECO:0000256" key="3">
    <source>
        <dbReference type="ARBA" id="ARBA00022448"/>
    </source>
</evidence>
<evidence type="ECO:0000256" key="10">
    <source>
        <dbReference type="ARBA" id="ARBA00023136"/>
    </source>
</evidence>
<evidence type="ECO:0000256" key="7">
    <source>
        <dbReference type="ARBA" id="ARBA00022903"/>
    </source>
</evidence>
<feature type="transmembrane region" description="Helical" evidence="11">
    <location>
        <begin position="65"/>
        <end position="83"/>
    </location>
</feature>
<dbReference type="GO" id="GO:0140359">
    <property type="term" value="F:ABC-type transporter activity"/>
    <property type="evidence" value="ECO:0007669"/>
    <property type="project" value="InterPro"/>
</dbReference>
<organism evidence="13 14">
    <name type="scientific">Burkholderia stabilis</name>
    <dbReference type="NCBI Taxonomy" id="95485"/>
    <lineage>
        <taxon>Bacteria</taxon>
        <taxon>Pseudomonadati</taxon>
        <taxon>Pseudomonadota</taxon>
        <taxon>Betaproteobacteria</taxon>
        <taxon>Burkholderiales</taxon>
        <taxon>Burkholderiaceae</taxon>
        <taxon>Burkholderia</taxon>
        <taxon>Burkholderia cepacia complex</taxon>
    </lineage>
</organism>
<dbReference type="InterPro" id="IPR000412">
    <property type="entry name" value="ABC_2_transport"/>
</dbReference>
<evidence type="ECO:0000256" key="9">
    <source>
        <dbReference type="ARBA" id="ARBA00023047"/>
    </source>
</evidence>
<feature type="transmembrane region" description="Helical" evidence="11">
    <location>
        <begin position="152"/>
        <end position="171"/>
    </location>
</feature>
<sequence>MVTHDTPLYRSFQIQCRVLGALLMREILTRYGRHNLGFLWVFLEPMSFTLGVTALWTATKATHGLNLPITAFAVTGYSTILLWRNCANRCALAIEPNQSLLYHRNVRVIDFFMARLLVEISGATMSFLFLSIFFVVFGMMEPPHDISLVLGGWIYLVVLGCGLGFTIGALSERSETIDRLWHTVAYLLFPLSGAAFMVEWLPPAAQKIVLWIPMVHGSEMLRAGYFGALVKPHYDVTYMVTSDLVLLLIGLLLVRDTSLRVEPE</sequence>
<dbReference type="PROSITE" id="PS51012">
    <property type="entry name" value="ABC_TM2"/>
    <property type="match status" value="1"/>
</dbReference>
<feature type="transmembrane region" description="Helical" evidence="11">
    <location>
        <begin position="236"/>
        <end position="254"/>
    </location>
</feature>
<keyword evidence="5" id="KW-0762">Sugar transport</keyword>
<keyword evidence="8 11" id="KW-1133">Transmembrane helix</keyword>
<feature type="transmembrane region" description="Helical" evidence="11">
    <location>
        <begin position="116"/>
        <end position="140"/>
    </location>
</feature>
<keyword evidence="7" id="KW-0972">Capsule biogenesis/degradation</keyword>
<dbReference type="GO" id="GO:0043190">
    <property type="term" value="C:ATP-binding cassette (ABC) transporter complex"/>
    <property type="evidence" value="ECO:0007669"/>
    <property type="project" value="InterPro"/>
</dbReference>
<keyword evidence="9" id="KW-0625">Polysaccharide transport</keyword>
<dbReference type="PANTHER" id="PTHR30413:SF10">
    <property type="entry name" value="CAPSULE POLYSACCHARIDE EXPORT INNER-MEMBRANE PROTEIN CTRC"/>
    <property type="match status" value="1"/>
</dbReference>
<evidence type="ECO:0000313" key="14">
    <source>
        <dbReference type="Proteomes" id="UP000289650"/>
    </source>
</evidence>
<feature type="domain" description="ABC transmembrane type-2" evidence="12">
    <location>
        <begin position="36"/>
        <end position="257"/>
    </location>
</feature>
<dbReference type="EMBL" id="QWEX01000001">
    <property type="protein sequence ID" value="RXV72937.1"/>
    <property type="molecule type" value="Genomic_DNA"/>
</dbReference>
<keyword evidence="4 11" id="KW-1003">Cell membrane</keyword>
<comment type="similarity">
    <text evidence="2 11">Belongs to the ABC-2 integral membrane protein family.</text>
</comment>
<evidence type="ECO:0000256" key="8">
    <source>
        <dbReference type="ARBA" id="ARBA00022989"/>
    </source>
</evidence>
<keyword evidence="6 11" id="KW-0812">Transmembrane</keyword>
<gene>
    <name evidence="13" type="ORF">D1006_11700</name>
</gene>
<feature type="transmembrane region" description="Helical" evidence="11">
    <location>
        <begin position="183"/>
        <end position="201"/>
    </location>
</feature>
<evidence type="ECO:0000256" key="4">
    <source>
        <dbReference type="ARBA" id="ARBA00022475"/>
    </source>
</evidence>
<accession>A0A4Q2AU38</accession>
<name>A0A4Q2AU38_9BURK</name>